<keyword evidence="3" id="KW-0808">Transferase</keyword>
<dbReference type="EMBL" id="MN740758">
    <property type="protein sequence ID" value="QHS81456.1"/>
    <property type="molecule type" value="Genomic_DNA"/>
</dbReference>
<dbReference type="SUPFAM" id="SSF53448">
    <property type="entry name" value="Nucleotide-diphospho-sugar transferases"/>
    <property type="match status" value="1"/>
</dbReference>
<evidence type="ECO:0000256" key="2">
    <source>
        <dbReference type="ARBA" id="ARBA00022676"/>
    </source>
</evidence>
<accession>A0A6C0APC6</accession>
<proteinExistence type="inferred from homology"/>
<evidence type="ECO:0000256" key="1">
    <source>
        <dbReference type="ARBA" id="ARBA00006721"/>
    </source>
</evidence>
<dbReference type="PANTHER" id="PTHR10730:SF53">
    <property type="entry name" value="GLYCOSYLTRANSFERASE 25 FAMILY MEMBER"/>
    <property type="match status" value="1"/>
</dbReference>
<reference evidence="4" key="1">
    <citation type="journal article" date="2020" name="Nature">
        <title>Giant virus diversity and host interactions through global metagenomics.</title>
        <authorList>
            <person name="Schulz F."/>
            <person name="Roux S."/>
            <person name="Paez-Espino D."/>
            <person name="Jungbluth S."/>
            <person name="Walsh D.A."/>
            <person name="Denef V.J."/>
            <person name="McMahon K.D."/>
            <person name="Konstantinidis K.T."/>
            <person name="Eloe-Fadrosh E.A."/>
            <person name="Kyrpides N.C."/>
            <person name="Woyke T."/>
        </authorList>
    </citation>
    <scope>NUCLEOTIDE SEQUENCE</scope>
    <source>
        <strain evidence="4">GVMAG-S-1101164-72</strain>
    </source>
</reference>
<organism evidence="4">
    <name type="scientific">viral metagenome</name>
    <dbReference type="NCBI Taxonomy" id="1070528"/>
    <lineage>
        <taxon>unclassified sequences</taxon>
        <taxon>metagenomes</taxon>
        <taxon>organismal metagenomes</taxon>
    </lineage>
</organism>
<name>A0A6C0APC6_9ZZZZ</name>
<dbReference type="PANTHER" id="PTHR10730">
    <property type="entry name" value="PROCOLLAGEN-LYSINE,2-OXOGLUTARATE 5-DIOXYGENASE/GLYCOSYLTRANSFERASE 25 FAMILY MEMBER"/>
    <property type="match status" value="1"/>
</dbReference>
<comment type="similarity">
    <text evidence="1">Belongs to the glycosyltransferase 25 family.</text>
</comment>
<protein>
    <submittedName>
        <fullName evidence="4">Uncharacterized protein</fullName>
    </submittedName>
</protein>
<dbReference type="SUPFAM" id="SSF53335">
    <property type="entry name" value="S-adenosyl-L-methionine-dependent methyltransferases"/>
    <property type="match status" value="1"/>
</dbReference>
<sequence length="466" mass="55183">METIFTNIYEQKIWGDNSNNIYSGSSGFGSKIEYNKDYILALKKFIHEKNIESVVDLGCGDFITGPCIYDTLNISYTGYDIYQKVIDFHKINNKNTNYEFINLDFYNKKELIKTADLCIIKDVLQHWPLKYIYNFLDYLIDTKKFKYILICNCSFQTEDNTNIELGQFRPLSLKYLPLSKYNPYKYINYFTKEVSIIDVTANTSNDNIVIAILAKNKEYCLPFYLNCIYNLTYSKHHIHLYIRTNDNTDNTVTILKQFIDKHGNKYGSIYFDDTSISQELTTFQNHEWNSKRFKILAHIRQDSIKYAEKLNAHYFVADCDNFVVPSTLHSLLENSSIGIIAPMLSSPTSYSNYHYDVDEKGYYKYHEMYPKVLTRIVKGIIEVPVVHCTYFIHNKFLKDISYDDNSYRYEYVIFSDVLRKHNIKQYLDNRIFYGFLEMADGEKYKHNINTIWKPYLKHFILDTDII</sequence>
<keyword evidence="2" id="KW-0328">Glycosyltransferase</keyword>
<dbReference type="AlphaFoldDB" id="A0A6C0APC6"/>
<evidence type="ECO:0000256" key="3">
    <source>
        <dbReference type="ARBA" id="ARBA00022679"/>
    </source>
</evidence>
<dbReference type="InterPro" id="IPR029063">
    <property type="entry name" value="SAM-dependent_MTases_sf"/>
</dbReference>
<dbReference type="InterPro" id="IPR029044">
    <property type="entry name" value="Nucleotide-diphossugar_trans"/>
</dbReference>
<evidence type="ECO:0000313" key="4">
    <source>
        <dbReference type="EMBL" id="QHS81456.1"/>
    </source>
</evidence>
<dbReference type="InterPro" id="IPR050757">
    <property type="entry name" value="Collagen_mod_GT25"/>
</dbReference>
<dbReference type="Gene3D" id="3.90.550.10">
    <property type="entry name" value="Spore Coat Polysaccharide Biosynthesis Protein SpsA, Chain A"/>
    <property type="match status" value="1"/>
</dbReference>
<dbReference type="GO" id="GO:0016740">
    <property type="term" value="F:transferase activity"/>
    <property type="evidence" value="ECO:0007669"/>
    <property type="project" value="UniProtKB-KW"/>
</dbReference>
<dbReference type="Gene3D" id="3.40.50.150">
    <property type="entry name" value="Vaccinia Virus protein VP39"/>
    <property type="match status" value="1"/>
</dbReference>